<protein>
    <recommendedName>
        <fullName evidence="5">Plant bHLH transcription factor ACT-like domain-containing protein</fullName>
    </recommendedName>
</protein>
<evidence type="ECO:0000313" key="7">
    <source>
        <dbReference type="Proteomes" id="UP001346149"/>
    </source>
</evidence>
<evidence type="ECO:0000313" key="6">
    <source>
        <dbReference type="EMBL" id="KAK4790616.1"/>
    </source>
</evidence>
<evidence type="ECO:0000256" key="1">
    <source>
        <dbReference type="ARBA" id="ARBA00004123"/>
    </source>
</evidence>
<dbReference type="Pfam" id="PF22754">
    <property type="entry name" value="bHLH-TF_ACT-like_plant"/>
    <property type="match status" value="1"/>
</dbReference>
<evidence type="ECO:0000256" key="2">
    <source>
        <dbReference type="ARBA" id="ARBA00023125"/>
    </source>
</evidence>
<dbReference type="PANTHER" id="PTHR31945:SF5">
    <property type="entry name" value="TRANSCRIPTION FACTOR SCREAM-LIKE PROTEIN"/>
    <property type="match status" value="1"/>
</dbReference>
<dbReference type="EMBL" id="JAXQNO010000010">
    <property type="protein sequence ID" value="KAK4790616.1"/>
    <property type="molecule type" value="Genomic_DNA"/>
</dbReference>
<gene>
    <name evidence="6" type="ORF">SAY86_017920</name>
</gene>
<reference evidence="6 7" key="1">
    <citation type="journal article" date="2023" name="Hortic Res">
        <title>Pangenome of water caltrop reveals structural variations and asymmetric subgenome divergence after allopolyploidization.</title>
        <authorList>
            <person name="Zhang X."/>
            <person name="Chen Y."/>
            <person name="Wang L."/>
            <person name="Yuan Y."/>
            <person name="Fang M."/>
            <person name="Shi L."/>
            <person name="Lu R."/>
            <person name="Comes H.P."/>
            <person name="Ma Y."/>
            <person name="Chen Y."/>
            <person name="Huang G."/>
            <person name="Zhou Y."/>
            <person name="Zheng Z."/>
            <person name="Qiu Y."/>
        </authorList>
    </citation>
    <scope>NUCLEOTIDE SEQUENCE [LARGE SCALE GENOMIC DNA]</scope>
    <source>
        <strain evidence="6">F231</strain>
    </source>
</reference>
<evidence type="ECO:0000256" key="4">
    <source>
        <dbReference type="SAM" id="Coils"/>
    </source>
</evidence>
<dbReference type="GO" id="GO:0005634">
    <property type="term" value="C:nucleus"/>
    <property type="evidence" value="ECO:0007669"/>
    <property type="project" value="UniProtKB-SubCell"/>
</dbReference>
<comment type="subcellular location">
    <subcellularLocation>
        <location evidence="1">Nucleus</location>
    </subcellularLocation>
</comment>
<evidence type="ECO:0000256" key="3">
    <source>
        <dbReference type="ARBA" id="ARBA00023242"/>
    </source>
</evidence>
<accession>A0AAN7LQF0</accession>
<comment type="caution">
    <text evidence="6">The sequence shown here is derived from an EMBL/GenBank/DDBJ whole genome shotgun (WGS) entry which is preliminary data.</text>
</comment>
<dbReference type="InterPro" id="IPR054502">
    <property type="entry name" value="bHLH-TF_ACT-like_plant"/>
</dbReference>
<dbReference type="GO" id="GO:0003700">
    <property type="term" value="F:DNA-binding transcription factor activity"/>
    <property type="evidence" value="ECO:0007669"/>
    <property type="project" value="TreeGrafter"/>
</dbReference>
<proteinExistence type="predicted"/>
<dbReference type="AlphaFoldDB" id="A0AAN7LQF0"/>
<keyword evidence="3" id="KW-0539">Nucleus</keyword>
<evidence type="ECO:0000259" key="5">
    <source>
        <dbReference type="Pfam" id="PF22754"/>
    </source>
</evidence>
<sequence length="176" mass="19745">MFCGFFLDNYLQSQFFISFSSRRRRRRRNSCVSSPGHHPAINQQNLLNKTSIILDASKYIVELKQKVESLNQDVEEFSGSSTVQSPLPTVTVETLDKGFLINVFSGRSCPGLLVLILEAFEHLGLNVLEARVSCTDNFRLQAIGGENDEQEEMIGSQVVKQAVVQAIKKWSESSDD</sequence>
<dbReference type="GO" id="GO:0043565">
    <property type="term" value="F:sequence-specific DNA binding"/>
    <property type="evidence" value="ECO:0007669"/>
    <property type="project" value="TreeGrafter"/>
</dbReference>
<dbReference type="InterPro" id="IPR051358">
    <property type="entry name" value="TF_AMS/ICE1/BHLH6-like"/>
</dbReference>
<keyword evidence="4" id="KW-0175">Coiled coil</keyword>
<keyword evidence="7" id="KW-1185">Reference proteome</keyword>
<feature type="domain" description="Plant bHLH transcription factor ACT-like" evidence="5">
    <location>
        <begin position="90"/>
        <end position="168"/>
    </location>
</feature>
<organism evidence="6 7">
    <name type="scientific">Trapa natans</name>
    <name type="common">Water chestnut</name>
    <dbReference type="NCBI Taxonomy" id="22666"/>
    <lineage>
        <taxon>Eukaryota</taxon>
        <taxon>Viridiplantae</taxon>
        <taxon>Streptophyta</taxon>
        <taxon>Embryophyta</taxon>
        <taxon>Tracheophyta</taxon>
        <taxon>Spermatophyta</taxon>
        <taxon>Magnoliopsida</taxon>
        <taxon>eudicotyledons</taxon>
        <taxon>Gunneridae</taxon>
        <taxon>Pentapetalae</taxon>
        <taxon>rosids</taxon>
        <taxon>malvids</taxon>
        <taxon>Myrtales</taxon>
        <taxon>Lythraceae</taxon>
        <taxon>Trapa</taxon>
    </lineage>
</organism>
<dbReference type="Proteomes" id="UP001346149">
    <property type="component" value="Unassembled WGS sequence"/>
</dbReference>
<feature type="coiled-coil region" evidence="4">
    <location>
        <begin position="53"/>
        <end position="80"/>
    </location>
</feature>
<name>A0AAN7LQF0_TRANT</name>
<dbReference type="PANTHER" id="PTHR31945">
    <property type="entry name" value="TRANSCRIPTION FACTOR SCREAM2-RELATED"/>
    <property type="match status" value="1"/>
</dbReference>
<keyword evidence="2" id="KW-0238">DNA-binding</keyword>